<organism evidence="1 2">
    <name type="scientific">Pararge aegeria aegeria</name>
    <dbReference type="NCBI Taxonomy" id="348720"/>
    <lineage>
        <taxon>Eukaryota</taxon>
        <taxon>Metazoa</taxon>
        <taxon>Ecdysozoa</taxon>
        <taxon>Arthropoda</taxon>
        <taxon>Hexapoda</taxon>
        <taxon>Insecta</taxon>
        <taxon>Pterygota</taxon>
        <taxon>Neoptera</taxon>
        <taxon>Endopterygota</taxon>
        <taxon>Lepidoptera</taxon>
        <taxon>Glossata</taxon>
        <taxon>Ditrysia</taxon>
        <taxon>Papilionoidea</taxon>
        <taxon>Nymphalidae</taxon>
        <taxon>Satyrinae</taxon>
        <taxon>Satyrini</taxon>
        <taxon>Parargina</taxon>
        <taxon>Pararge</taxon>
    </lineage>
</organism>
<keyword evidence="2" id="KW-1185">Reference proteome</keyword>
<protein>
    <submittedName>
        <fullName evidence="1">Jg18217 protein</fullName>
    </submittedName>
</protein>
<dbReference type="AlphaFoldDB" id="A0A8S4QHQ5"/>
<gene>
    <name evidence="1" type="primary">jg18217</name>
    <name evidence="1" type="ORF">PAEG_LOCUS431</name>
</gene>
<evidence type="ECO:0000313" key="2">
    <source>
        <dbReference type="Proteomes" id="UP000838756"/>
    </source>
</evidence>
<sequence length="79" mass="8641">MVITNASGFDDLPDAAVSAVNLSRRFSGLAWWEALAVAGSHPNDKDKAMRFSVLVMSPASILDCIITYHHLRLQSRANI</sequence>
<evidence type="ECO:0000313" key="1">
    <source>
        <dbReference type="EMBL" id="CAH2207811.1"/>
    </source>
</evidence>
<dbReference type="Proteomes" id="UP000838756">
    <property type="component" value="Unassembled WGS sequence"/>
</dbReference>
<reference evidence="1" key="1">
    <citation type="submission" date="2022-03" db="EMBL/GenBank/DDBJ databases">
        <authorList>
            <person name="Lindestad O."/>
        </authorList>
    </citation>
    <scope>NUCLEOTIDE SEQUENCE</scope>
</reference>
<comment type="caution">
    <text evidence="1">The sequence shown here is derived from an EMBL/GenBank/DDBJ whole genome shotgun (WGS) entry which is preliminary data.</text>
</comment>
<accession>A0A8S4QHQ5</accession>
<name>A0A8S4QHQ5_9NEOP</name>
<dbReference type="EMBL" id="CAKXAJ010001383">
    <property type="protein sequence ID" value="CAH2207811.1"/>
    <property type="molecule type" value="Genomic_DNA"/>
</dbReference>
<proteinExistence type="predicted"/>